<feature type="transmembrane region" description="Helical" evidence="8">
    <location>
        <begin position="229"/>
        <end position="248"/>
    </location>
</feature>
<evidence type="ECO:0000256" key="2">
    <source>
        <dbReference type="ARBA" id="ARBA00006595"/>
    </source>
</evidence>
<feature type="transmembrane region" description="Helical" evidence="8">
    <location>
        <begin position="164"/>
        <end position="188"/>
    </location>
</feature>
<dbReference type="Gene3D" id="1.20.1250.20">
    <property type="entry name" value="MFS general substrate transporter like domains"/>
    <property type="match status" value="1"/>
</dbReference>
<feature type="transmembrane region" description="Helical" evidence="8">
    <location>
        <begin position="336"/>
        <end position="356"/>
    </location>
</feature>
<dbReference type="PANTHER" id="PTHR20772">
    <property type="entry name" value="PROTEIN FMP42"/>
    <property type="match status" value="1"/>
</dbReference>
<evidence type="ECO:0000256" key="5">
    <source>
        <dbReference type="ARBA" id="ARBA00022989"/>
    </source>
</evidence>
<feature type="compositionally biased region" description="Low complexity" evidence="7">
    <location>
        <begin position="13"/>
        <end position="28"/>
    </location>
</feature>
<evidence type="ECO:0000313" key="10">
    <source>
        <dbReference type="Proteomes" id="UP001165063"/>
    </source>
</evidence>
<feature type="transmembrane region" description="Helical" evidence="8">
    <location>
        <begin position="377"/>
        <end position="398"/>
    </location>
</feature>
<feature type="compositionally biased region" description="Polar residues" evidence="7">
    <location>
        <begin position="1"/>
        <end position="12"/>
    </location>
</feature>
<dbReference type="InterPro" id="IPR052599">
    <property type="entry name" value="SLC43A_AATransporter"/>
</dbReference>
<keyword evidence="10" id="KW-1185">Reference proteome</keyword>
<evidence type="ECO:0000256" key="1">
    <source>
        <dbReference type="ARBA" id="ARBA00004141"/>
    </source>
</evidence>
<organism evidence="9 10">
    <name type="scientific">Ambrosiozyma monospora</name>
    <name type="common">Yeast</name>
    <name type="synonym">Endomycopsis monosporus</name>
    <dbReference type="NCBI Taxonomy" id="43982"/>
    <lineage>
        <taxon>Eukaryota</taxon>
        <taxon>Fungi</taxon>
        <taxon>Dikarya</taxon>
        <taxon>Ascomycota</taxon>
        <taxon>Saccharomycotina</taxon>
        <taxon>Pichiomycetes</taxon>
        <taxon>Pichiales</taxon>
        <taxon>Pichiaceae</taxon>
        <taxon>Ambrosiozyma</taxon>
    </lineage>
</organism>
<feature type="transmembrane region" description="Helical" evidence="8">
    <location>
        <begin position="194"/>
        <end position="217"/>
    </location>
</feature>
<keyword evidence="5 8" id="KW-1133">Transmembrane helix</keyword>
<feature type="region of interest" description="Disordered" evidence="7">
    <location>
        <begin position="1"/>
        <end position="28"/>
    </location>
</feature>
<evidence type="ECO:0000256" key="3">
    <source>
        <dbReference type="ARBA" id="ARBA00022448"/>
    </source>
</evidence>
<dbReference type="InterPro" id="IPR036259">
    <property type="entry name" value="MFS_trans_sf"/>
</dbReference>
<dbReference type="SUPFAM" id="SSF103473">
    <property type="entry name" value="MFS general substrate transporter"/>
    <property type="match status" value="1"/>
</dbReference>
<feature type="transmembrane region" description="Helical" evidence="8">
    <location>
        <begin position="404"/>
        <end position="433"/>
    </location>
</feature>
<evidence type="ECO:0000256" key="8">
    <source>
        <dbReference type="SAM" id="Phobius"/>
    </source>
</evidence>
<dbReference type="OrthoDB" id="330047at2759"/>
<keyword evidence="3" id="KW-0813">Transport</keyword>
<dbReference type="AlphaFoldDB" id="A0A9W7DD11"/>
<feature type="transmembrane region" description="Helical" evidence="8">
    <location>
        <begin position="108"/>
        <end position="128"/>
    </location>
</feature>
<comment type="subcellular location">
    <subcellularLocation>
        <location evidence="1">Membrane</location>
        <topology evidence="1">Multi-pass membrane protein</topology>
    </subcellularLocation>
</comment>
<evidence type="ECO:0000313" key="9">
    <source>
        <dbReference type="EMBL" id="GMG20988.1"/>
    </source>
</evidence>
<keyword evidence="4 8" id="KW-0812">Transmembrane</keyword>
<feature type="transmembrane region" description="Helical" evidence="8">
    <location>
        <begin position="454"/>
        <end position="478"/>
    </location>
</feature>
<dbReference type="GO" id="GO:0000329">
    <property type="term" value="C:fungal-type vacuole membrane"/>
    <property type="evidence" value="ECO:0007669"/>
    <property type="project" value="TreeGrafter"/>
</dbReference>
<comment type="caution">
    <text evidence="9">The sequence shown here is derived from an EMBL/GenBank/DDBJ whole genome shotgun (WGS) entry which is preliminary data.</text>
</comment>
<protein>
    <submittedName>
        <fullName evidence="9">Unnamed protein product</fullName>
    </submittedName>
</protein>
<dbReference type="PANTHER" id="PTHR20772:SF2">
    <property type="entry name" value="PROTEIN FMP42"/>
    <property type="match status" value="1"/>
</dbReference>
<evidence type="ECO:0000256" key="4">
    <source>
        <dbReference type="ARBA" id="ARBA00022692"/>
    </source>
</evidence>
<sequence>MSTEASETTPLVQQRSRQSLQSIQSTQTTQSRSHSHLIDQLPSFSKRITQVTCAIIWCLFAAGPVFGFAAFKPVLIAEGVYADQCPHITDADDDNGEICVERDLKLNLMFTLAAVITNATALLVGGILDHFGPRTTGIIGSVILFFAALLMSHGKEIVMFDAYLAGYIALAFGGPFVFISCFQLANSFPGNSGFILALLTGSFDSSSALFMFYRVVYQHDLIPGLSIKKFFTIYLLVPIFIFLCQLFIMPKESYKTVETLTKIGETGIDETGLPIDANDVRYTDDQLARTRSRRDSFNSFKSVYEEVADETLLKKSGGVFGAMHGKTVKQQMLSPWFILICLFTTIQMLRINYFLATVKSQMEYYFQSLPIAIEINHFFDIALPIGGVLSIPFIGLLLDNFTTLTVLTILLAISLIIGIFGMTTVLSLQYLAITMLVVYRPFYYTCISDFCAKVFGFKTFGTVYGAITCFSGVCNLFQTGLDQLTHSVFKMNPNPVNGLLVGLTGLIGGAMVAFVKSQELKNRKNLMIRQAMGDDADLEEDVEGVETFHGDGVAASV</sequence>
<feature type="transmembrane region" description="Helical" evidence="8">
    <location>
        <begin position="498"/>
        <end position="515"/>
    </location>
</feature>
<evidence type="ECO:0000256" key="7">
    <source>
        <dbReference type="SAM" id="MobiDB-lite"/>
    </source>
</evidence>
<comment type="similarity">
    <text evidence="2">Belongs to the SLC43A transporter (TC 2.A.1.44) family.</text>
</comment>
<feature type="transmembrane region" description="Helical" evidence="8">
    <location>
        <begin position="48"/>
        <end position="71"/>
    </location>
</feature>
<proteinExistence type="inferred from homology"/>
<feature type="transmembrane region" description="Helical" evidence="8">
    <location>
        <begin position="134"/>
        <end position="152"/>
    </location>
</feature>
<evidence type="ECO:0000256" key="6">
    <source>
        <dbReference type="ARBA" id="ARBA00023136"/>
    </source>
</evidence>
<name>A0A9W7DD11_AMBMO</name>
<reference evidence="9" key="1">
    <citation type="submission" date="2023-04" db="EMBL/GenBank/DDBJ databases">
        <title>Ambrosiozyma monospora NBRC 1965.</title>
        <authorList>
            <person name="Ichikawa N."/>
            <person name="Sato H."/>
            <person name="Tonouchi N."/>
        </authorList>
    </citation>
    <scope>NUCLEOTIDE SEQUENCE</scope>
    <source>
        <strain evidence="9">NBRC 1965</strain>
    </source>
</reference>
<dbReference type="EMBL" id="BSXU01000524">
    <property type="protein sequence ID" value="GMG20988.1"/>
    <property type="molecule type" value="Genomic_DNA"/>
</dbReference>
<dbReference type="Proteomes" id="UP001165063">
    <property type="component" value="Unassembled WGS sequence"/>
</dbReference>
<accession>A0A9W7DD11</accession>
<gene>
    <name evidence="9" type="ORF">Amon01_000164100</name>
</gene>
<keyword evidence="6 8" id="KW-0472">Membrane</keyword>